<dbReference type="PANTHER" id="PTHR33121">
    <property type="entry name" value="CYCLIC DI-GMP PHOSPHODIESTERASE PDEF"/>
    <property type="match status" value="1"/>
</dbReference>
<evidence type="ECO:0000256" key="2">
    <source>
        <dbReference type="SAM" id="SignalP"/>
    </source>
</evidence>
<feature type="transmembrane region" description="Helical" evidence="1">
    <location>
        <begin position="100"/>
        <end position="122"/>
    </location>
</feature>
<dbReference type="InterPro" id="IPR043128">
    <property type="entry name" value="Rev_trsase/Diguanyl_cyclase"/>
</dbReference>
<reference evidence="6" key="1">
    <citation type="journal article" date="2019" name="Int. J. Syst. Evol. Microbiol.">
        <title>The Global Catalogue of Microorganisms (GCM) 10K type strain sequencing project: providing services to taxonomists for standard genome sequencing and annotation.</title>
        <authorList>
            <consortium name="The Broad Institute Genomics Platform"/>
            <consortium name="The Broad Institute Genome Sequencing Center for Infectious Disease"/>
            <person name="Wu L."/>
            <person name="Ma J."/>
        </authorList>
    </citation>
    <scope>NUCLEOTIDE SEQUENCE [LARGE SCALE GENOMIC DNA]</scope>
    <source>
        <strain evidence="6">CGMCC 1.12121</strain>
    </source>
</reference>
<dbReference type="InterPro" id="IPR000160">
    <property type="entry name" value="GGDEF_dom"/>
</dbReference>
<dbReference type="SUPFAM" id="SSF141868">
    <property type="entry name" value="EAL domain-like"/>
    <property type="match status" value="1"/>
</dbReference>
<name>A0ABV9D2U7_9GAMM</name>
<evidence type="ECO:0000256" key="1">
    <source>
        <dbReference type="SAM" id="Phobius"/>
    </source>
</evidence>
<dbReference type="PANTHER" id="PTHR33121:SF71">
    <property type="entry name" value="OXYGEN SENSOR PROTEIN DOSP"/>
    <property type="match status" value="1"/>
</dbReference>
<dbReference type="PROSITE" id="PS50883">
    <property type="entry name" value="EAL"/>
    <property type="match status" value="1"/>
</dbReference>
<comment type="caution">
    <text evidence="5">The sequence shown here is derived from an EMBL/GenBank/DDBJ whole genome shotgun (WGS) entry which is preliminary data.</text>
</comment>
<gene>
    <name evidence="5" type="ORF">ACFO0U_13695</name>
</gene>
<dbReference type="InterPro" id="IPR001633">
    <property type="entry name" value="EAL_dom"/>
</dbReference>
<organism evidence="5 6">
    <name type="scientific">Chromohalobacter sarecensis</name>
    <dbReference type="NCBI Taxonomy" id="245294"/>
    <lineage>
        <taxon>Bacteria</taxon>
        <taxon>Pseudomonadati</taxon>
        <taxon>Pseudomonadota</taxon>
        <taxon>Gammaproteobacteria</taxon>
        <taxon>Oceanospirillales</taxon>
        <taxon>Halomonadaceae</taxon>
        <taxon>Chromohalobacter</taxon>
    </lineage>
</organism>
<accession>A0ABV9D2U7</accession>
<evidence type="ECO:0000313" key="6">
    <source>
        <dbReference type="Proteomes" id="UP001596030"/>
    </source>
</evidence>
<dbReference type="InterPro" id="IPR050706">
    <property type="entry name" value="Cyclic-di-GMP_PDE-like"/>
</dbReference>
<feature type="domain" description="GGDEF" evidence="4">
    <location>
        <begin position="162"/>
        <end position="292"/>
    </location>
</feature>
<feature type="domain" description="EAL" evidence="3">
    <location>
        <begin position="301"/>
        <end position="557"/>
    </location>
</feature>
<dbReference type="SMART" id="SM00267">
    <property type="entry name" value="GGDEF"/>
    <property type="match status" value="1"/>
</dbReference>
<feature type="chain" id="PRO_5045220180" evidence="2">
    <location>
        <begin position="31"/>
        <end position="568"/>
    </location>
</feature>
<evidence type="ECO:0000259" key="3">
    <source>
        <dbReference type="PROSITE" id="PS50883"/>
    </source>
</evidence>
<dbReference type="SMART" id="SM00052">
    <property type="entry name" value="EAL"/>
    <property type="match status" value="1"/>
</dbReference>
<keyword evidence="1" id="KW-0472">Membrane</keyword>
<dbReference type="Gene3D" id="3.20.20.450">
    <property type="entry name" value="EAL domain"/>
    <property type="match status" value="1"/>
</dbReference>
<keyword evidence="1" id="KW-1133">Transmembrane helix</keyword>
<protein>
    <submittedName>
        <fullName evidence="5">Bifunctional diguanylate cyclase/phosphodiesterase</fullName>
    </submittedName>
</protein>
<dbReference type="SUPFAM" id="SSF55073">
    <property type="entry name" value="Nucleotide cyclase"/>
    <property type="match status" value="1"/>
</dbReference>
<dbReference type="Pfam" id="PF00563">
    <property type="entry name" value="EAL"/>
    <property type="match status" value="1"/>
</dbReference>
<sequence length="568" mass="63741">MLKGIDKTKAKPWLWYLLVLALLPLEGAGAAEDDAPVPSATTPTAMIVVPSQISLQSDGALLGDVRDAVVASARRVDSPRLSDAWLALESPDAVVAQRQWTWRAFALALAALVMAVLAIWLARWRERKRRLKRLALRNDRVTDLPGRVLLEQRMQRFMDDVYAVSLYYLAFDDLRHLRAQFGVECADLAAQAIAERLRDTCGGVCYPARLSDDVFVVMATGAPAPLAMAARYQELLYAPIEVHGVPHRLEPRIGIAVSPEHGKTPMALLQAAQDAADQVLASTGAEPQLFKLDLLKTAERRRFLAETLADAMEQETPFFELYLQPQYRLATRQLVGAEALIRWQHATFGTISPGEFIPVAEASHQIVPLDEKVFDTMLAWLARYELPQTQRLVWAINLSIRHFDDHRFTDWLLARCKHYGVPPQCIELEVTEHVATQDLSQVRQIMRTLRLHGFRLVLDDFGAGYTSLRFLKELPFTKVKLDKVYIDAIADDERSQLLVKGIIDLARGLGLTVVAEGIETQEQMDVLRGLGCPIGQGYLLGRPRPVESFLWRLSQHQETLPARTARAR</sequence>
<evidence type="ECO:0000259" key="4">
    <source>
        <dbReference type="PROSITE" id="PS50887"/>
    </source>
</evidence>
<dbReference type="Gene3D" id="3.30.70.270">
    <property type="match status" value="1"/>
</dbReference>
<dbReference type="Proteomes" id="UP001596030">
    <property type="component" value="Unassembled WGS sequence"/>
</dbReference>
<dbReference type="PROSITE" id="PS50887">
    <property type="entry name" value="GGDEF"/>
    <property type="match status" value="1"/>
</dbReference>
<proteinExistence type="predicted"/>
<dbReference type="Pfam" id="PF00990">
    <property type="entry name" value="GGDEF"/>
    <property type="match status" value="1"/>
</dbReference>
<dbReference type="RefSeq" id="WP_246969687.1">
    <property type="nucleotide sequence ID" value="NZ_JAKGAN010000002.1"/>
</dbReference>
<dbReference type="CDD" id="cd01948">
    <property type="entry name" value="EAL"/>
    <property type="match status" value="1"/>
</dbReference>
<feature type="signal peptide" evidence="2">
    <location>
        <begin position="1"/>
        <end position="30"/>
    </location>
</feature>
<dbReference type="EMBL" id="JBHSEU010000021">
    <property type="protein sequence ID" value="MFC4539826.1"/>
    <property type="molecule type" value="Genomic_DNA"/>
</dbReference>
<keyword evidence="6" id="KW-1185">Reference proteome</keyword>
<evidence type="ECO:0000313" key="5">
    <source>
        <dbReference type="EMBL" id="MFC4539826.1"/>
    </source>
</evidence>
<keyword evidence="2" id="KW-0732">Signal</keyword>
<dbReference type="InterPro" id="IPR029787">
    <property type="entry name" value="Nucleotide_cyclase"/>
</dbReference>
<keyword evidence="1" id="KW-0812">Transmembrane</keyword>
<dbReference type="InterPro" id="IPR035919">
    <property type="entry name" value="EAL_sf"/>
</dbReference>